<comment type="subcellular location">
    <subcellularLocation>
        <location evidence="2">Mitochondrion</location>
    </subcellularLocation>
</comment>
<evidence type="ECO:0000256" key="12">
    <source>
        <dbReference type="ARBA" id="ARBA00047899"/>
    </source>
</evidence>
<organism evidence="14 15">
    <name type="scientific">Acanthosepion pharaonis</name>
    <name type="common">Pharaoh cuttlefish</name>
    <name type="synonym">Sepia pharaonis</name>
    <dbReference type="NCBI Taxonomy" id="158019"/>
    <lineage>
        <taxon>Eukaryota</taxon>
        <taxon>Metazoa</taxon>
        <taxon>Spiralia</taxon>
        <taxon>Lophotrochozoa</taxon>
        <taxon>Mollusca</taxon>
        <taxon>Cephalopoda</taxon>
        <taxon>Coleoidea</taxon>
        <taxon>Decapodiformes</taxon>
        <taxon>Sepiida</taxon>
        <taxon>Sepiina</taxon>
        <taxon>Sepiidae</taxon>
        <taxon>Acanthosepion</taxon>
    </lineage>
</organism>
<dbReference type="GO" id="GO:0005739">
    <property type="term" value="C:mitochondrion"/>
    <property type="evidence" value="ECO:0007669"/>
    <property type="project" value="UniProtKB-SubCell"/>
</dbReference>
<comment type="catalytic activity">
    <reaction evidence="12">
        <text>L-threonyl-[protein] + ATP = O-phospho-L-threonyl-[protein] + ADP + H(+)</text>
        <dbReference type="Rhea" id="RHEA:46608"/>
        <dbReference type="Rhea" id="RHEA-COMP:11060"/>
        <dbReference type="Rhea" id="RHEA-COMP:11605"/>
        <dbReference type="ChEBI" id="CHEBI:15378"/>
        <dbReference type="ChEBI" id="CHEBI:30013"/>
        <dbReference type="ChEBI" id="CHEBI:30616"/>
        <dbReference type="ChEBI" id="CHEBI:61977"/>
        <dbReference type="ChEBI" id="CHEBI:456216"/>
        <dbReference type="EC" id="2.7.11.1"/>
    </reaction>
</comment>
<evidence type="ECO:0000256" key="8">
    <source>
        <dbReference type="ARBA" id="ARBA00022777"/>
    </source>
</evidence>
<dbReference type="PANTHER" id="PTHR22972">
    <property type="entry name" value="SERINE/THREONINE PROTEIN KINASE"/>
    <property type="match status" value="1"/>
</dbReference>
<dbReference type="InterPro" id="IPR051511">
    <property type="entry name" value="MitoQC_Scaffold_Kinases"/>
</dbReference>
<keyword evidence="9" id="KW-0067">ATP-binding</keyword>
<accession>A0A812DV00</accession>
<name>A0A812DV00_ACAPH</name>
<comment type="caution">
    <text evidence="14">The sequence shown here is derived from an EMBL/GenBank/DDBJ whole genome shotgun (WGS) entry which is preliminary data.</text>
</comment>
<evidence type="ECO:0000256" key="2">
    <source>
        <dbReference type="ARBA" id="ARBA00004173"/>
    </source>
</evidence>
<keyword evidence="8" id="KW-0418">Kinase</keyword>
<dbReference type="Gene3D" id="1.10.510.10">
    <property type="entry name" value="Transferase(Phosphotransferase) domain 1"/>
    <property type="match status" value="1"/>
</dbReference>
<dbReference type="GO" id="GO:0000422">
    <property type="term" value="P:autophagy of mitochondrion"/>
    <property type="evidence" value="ECO:0007669"/>
    <property type="project" value="TreeGrafter"/>
</dbReference>
<dbReference type="GO" id="GO:0042981">
    <property type="term" value="P:regulation of apoptotic process"/>
    <property type="evidence" value="ECO:0007669"/>
    <property type="project" value="TreeGrafter"/>
</dbReference>
<sequence length="695" mass="78845">MALRSILTKFVQKTKCSVARRFVTGRVERCRLPSVKPCPTQFSVLSKPSEWGLLSRLAGRYYTETFAAELRRRAALRFLLIGPWGRQSCTTSRMSNLPGFSRHTYLPTFALIGFSFLTRHPYADSPAELDGIISEIKETLKDTSGEECTDENIQIPKSWDDVEPLSFLAKGCSGAVFTAKCRIPTTAGGGPCEHSDDGSSLNTEQSTREIYGLTESLLDTSEESPNICDGSESESYYEDDFSILSESEDIVQVYPSEVHTWEFMDSDSLVDFKLNSQSEGSAEWSDDDISIISESEFDENTCNTVEIPFCFRGPLRTRTSFSTSAVEISRVQPVEGPLPQAVSEYFEKSEEESTDEENKADIDTLQVSQSPEVVIKYLFNYDVESNYSQILKMFWNEALPTKLVGGQEQLYSWLTDHVKKKLPSHHNIVTMYNVFPGAIPDLDEAMQHFECALPRDRYPNSFGRNMTLCLVMKRYEMTLKDYLSTYNPSMKVRTMLLAQLLEGILHLSNYTVAHRDLKSNNILLEGVPTTDNSDTVPIIIQNLIRGLLVEDPVQRLDALTATNIVHVYLWGWPEKSNKKLKPFLLNLINEVKKDELKENKMNTECCLKKAFLERLNTDDLFDAALFVSPHHSFAVDLRKIFLRLFFCLSCLLSWIRPPKSLQFAAFQKIFQTAAASLLSYLSFKNFNIAEVNLDC</sequence>
<comment type="catalytic activity">
    <reaction evidence="13">
        <text>L-seryl-[protein] + ATP = O-phospho-L-seryl-[protein] + ADP + H(+)</text>
        <dbReference type="Rhea" id="RHEA:17989"/>
        <dbReference type="Rhea" id="RHEA-COMP:9863"/>
        <dbReference type="Rhea" id="RHEA-COMP:11604"/>
        <dbReference type="ChEBI" id="CHEBI:15378"/>
        <dbReference type="ChEBI" id="CHEBI:29999"/>
        <dbReference type="ChEBI" id="CHEBI:30616"/>
        <dbReference type="ChEBI" id="CHEBI:83421"/>
        <dbReference type="ChEBI" id="CHEBI:456216"/>
        <dbReference type="EC" id="2.7.11.1"/>
    </reaction>
</comment>
<evidence type="ECO:0000313" key="14">
    <source>
        <dbReference type="EMBL" id="CAE1310338.1"/>
    </source>
</evidence>
<keyword evidence="6" id="KW-0479">Metal-binding</keyword>
<comment type="cofactor">
    <cofactor evidence="1">
        <name>Mg(2+)</name>
        <dbReference type="ChEBI" id="CHEBI:18420"/>
    </cofactor>
</comment>
<evidence type="ECO:0000256" key="6">
    <source>
        <dbReference type="ARBA" id="ARBA00022723"/>
    </source>
</evidence>
<evidence type="ECO:0000256" key="1">
    <source>
        <dbReference type="ARBA" id="ARBA00001946"/>
    </source>
</evidence>
<dbReference type="GO" id="GO:0090141">
    <property type="term" value="P:positive regulation of mitochondrial fission"/>
    <property type="evidence" value="ECO:0007669"/>
    <property type="project" value="TreeGrafter"/>
</dbReference>
<evidence type="ECO:0000256" key="11">
    <source>
        <dbReference type="ARBA" id="ARBA00023128"/>
    </source>
</evidence>
<dbReference type="InterPro" id="IPR011009">
    <property type="entry name" value="Kinase-like_dom_sf"/>
</dbReference>
<evidence type="ECO:0000256" key="5">
    <source>
        <dbReference type="ARBA" id="ARBA00022679"/>
    </source>
</evidence>
<keyword evidence="5 14" id="KW-0808">Transferase</keyword>
<dbReference type="PANTHER" id="PTHR22972:SF7">
    <property type="entry name" value="SERINE_THREONINE-PROTEIN KINASE PINK1, MITOCHONDRIAL"/>
    <property type="match status" value="1"/>
</dbReference>
<gene>
    <name evidence="14" type="ORF">SPHA_61904</name>
</gene>
<dbReference type="EMBL" id="CAHIKZ030004391">
    <property type="protein sequence ID" value="CAE1310338.1"/>
    <property type="molecule type" value="Genomic_DNA"/>
</dbReference>
<dbReference type="Proteomes" id="UP000597762">
    <property type="component" value="Unassembled WGS sequence"/>
</dbReference>
<evidence type="ECO:0000256" key="4">
    <source>
        <dbReference type="ARBA" id="ARBA00022527"/>
    </source>
</evidence>
<evidence type="ECO:0000313" key="15">
    <source>
        <dbReference type="Proteomes" id="UP000597762"/>
    </source>
</evidence>
<evidence type="ECO:0000256" key="9">
    <source>
        <dbReference type="ARBA" id="ARBA00022840"/>
    </source>
</evidence>
<dbReference type="EC" id="2.7.11.1" evidence="3"/>
<evidence type="ECO:0000256" key="3">
    <source>
        <dbReference type="ARBA" id="ARBA00012513"/>
    </source>
</evidence>
<keyword evidence="10" id="KW-0460">Magnesium</keyword>
<dbReference type="GO" id="GO:0005524">
    <property type="term" value="F:ATP binding"/>
    <property type="evidence" value="ECO:0007669"/>
    <property type="project" value="UniProtKB-KW"/>
</dbReference>
<dbReference type="OrthoDB" id="1405469at2759"/>
<dbReference type="GO" id="GO:0046872">
    <property type="term" value="F:metal ion binding"/>
    <property type="evidence" value="ECO:0007669"/>
    <property type="project" value="UniProtKB-KW"/>
</dbReference>
<reference evidence="14" key="1">
    <citation type="submission" date="2021-01" db="EMBL/GenBank/DDBJ databases">
        <authorList>
            <person name="Li R."/>
            <person name="Bekaert M."/>
        </authorList>
    </citation>
    <scope>NUCLEOTIDE SEQUENCE</scope>
    <source>
        <strain evidence="14">Farmed</strain>
    </source>
</reference>
<keyword evidence="11" id="KW-0496">Mitochondrion</keyword>
<evidence type="ECO:0000256" key="10">
    <source>
        <dbReference type="ARBA" id="ARBA00022842"/>
    </source>
</evidence>
<evidence type="ECO:0000256" key="7">
    <source>
        <dbReference type="ARBA" id="ARBA00022741"/>
    </source>
</evidence>
<dbReference type="AlphaFoldDB" id="A0A812DV00"/>
<proteinExistence type="predicted"/>
<evidence type="ECO:0000256" key="13">
    <source>
        <dbReference type="ARBA" id="ARBA00048679"/>
    </source>
</evidence>
<keyword evidence="4" id="KW-0723">Serine/threonine-protein kinase</keyword>
<keyword evidence="7" id="KW-0547">Nucleotide-binding</keyword>
<protein>
    <recommendedName>
        <fullName evidence="3">non-specific serine/threonine protein kinase</fullName>
        <ecNumber evidence="3">2.7.11.1</ecNumber>
    </recommendedName>
</protein>
<keyword evidence="15" id="KW-1185">Reference proteome</keyword>
<dbReference type="SUPFAM" id="SSF56112">
    <property type="entry name" value="Protein kinase-like (PK-like)"/>
    <property type="match status" value="1"/>
</dbReference>
<dbReference type="GO" id="GO:0004674">
    <property type="term" value="F:protein serine/threonine kinase activity"/>
    <property type="evidence" value="ECO:0007669"/>
    <property type="project" value="UniProtKB-KW"/>
</dbReference>